<dbReference type="EMBL" id="BSER01000008">
    <property type="protein sequence ID" value="GLJ95132.1"/>
    <property type="molecule type" value="Genomic_DNA"/>
</dbReference>
<keyword evidence="3" id="KW-1185">Reference proteome</keyword>
<protein>
    <submittedName>
        <fullName evidence="2">Uncharacterized protein</fullName>
    </submittedName>
</protein>
<sequence length="240" mass="23355">MDGRTDDGGRTYCGDMIRRAAPVAALACALALTLGLSACVPESARPQTSASATPTGTSGAVGVTPSPDASAPSVPSTPAPGATPTGPAVDPAACLAGTWTMDQAALERFFTDVNTAMAGTGATFAPTGSATLTLTPTGGFTWSPAASIDAAVAGTTVLISVGGSAQGVFTATSDRISTGSTSTDGLTVTATINGSATDPGPIARQIVEPPVTDASYTCTSDTLTLVSAISGGTATSVLHR</sequence>
<reference evidence="2" key="2">
    <citation type="submission" date="2023-01" db="EMBL/GenBank/DDBJ databases">
        <authorList>
            <person name="Sun Q."/>
            <person name="Evtushenko L."/>
        </authorList>
    </citation>
    <scope>NUCLEOTIDE SEQUENCE</scope>
    <source>
        <strain evidence="2">VKM Ac-1940</strain>
    </source>
</reference>
<organism evidence="2 3">
    <name type="scientific">Microbacterium dextranolyticum</name>
    <dbReference type="NCBI Taxonomy" id="36806"/>
    <lineage>
        <taxon>Bacteria</taxon>
        <taxon>Bacillati</taxon>
        <taxon>Actinomycetota</taxon>
        <taxon>Actinomycetes</taxon>
        <taxon>Micrococcales</taxon>
        <taxon>Microbacteriaceae</taxon>
        <taxon>Microbacterium</taxon>
    </lineage>
</organism>
<dbReference type="Proteomes" id="UP001142291">
    <property type="component" value="Unassembled WGS sequence"/>
</dbReference>
<evidence type="ECO:0000313" key="3">
    <source>
        <dbReference type="Proteomes" id="UP001142291"/>
    </source>
</evidence>
<accession>A0A9W6M5T6</accession>
<evidence type="ECO:0000313" key="2">
    <source>
        <dbReference type="EMBL" id="GLJ95132.1"/>
    </source>
</evidence>
<evidence type="ECO:0000256" key="1">
    <source>
        <dbReference type="SAM" id="MobiDB-lite"/>
    </source>
</evidence>
<feature type="region of interest" description="Disordered" evidence="1">
    <location>
        <begin position="46"/>
        <end position="88"/>
    </location>
</feature>
<comment type="caution">
    <text evidence="2">The sequence shown here is derived from an EMBL/GenBank/DDBJ whole genome shotgun (WGS) entry which is preliminary data.</text>
</comment>
<gene>
    <name evidence="2" type="ORF">GCM10017591_11940</name>
</gene>
<name>A0A9W6M5T6_9MICO</name>
<reference evidence="2" key="1">
    <citation type="journal article" date="2014" name="Int. J. Syst. Evol. Microbiol.">
        <title>Complete genome sequence of Corynebacterium casei LMG S-19264T (=DSM 44701T), isolated from a smear-ripened cheese.</title>
        <authorList>
            <consortium name="US DOE Joint Genome Institute (JGI-PGF)"/>
            <person name="Walter F."/>
            <person name="Albersmeier A."/>
            <person name="Kalinowski J."/>
            <person name="Ruckert C."/>
        </authorList>
    </citation>
    <scope>NUCLEOTIDE SEQUENCE</scope>
    <source>
        <strain evidence="2">VKM Ac-1940</strain>
    </source>
</reference>
<dbReference type="AlphaFoldDB" id="A0A9W6M5T6"/>
<proteinExistence type="predicted"/>
<feature type="compositionally biased region" description="Low complexity" evidence="1">
    <location>
        <begin position="48"/>
        <end position="88"/>
    </location>
</feature>